<dbReference type="Gene3D" id="1.10.1200.10">
    <property type="entry name" value="ACP-like"/>
    <property type="match status" value="1"/>
</dbReference>
<dbReference type="UniPathway" id="UPA00011"/>
<dbReference type="Gene3D" id="3.40.50.720">
    <property type="entry name" value="NAD(P)-binding Rossmann-like Domain"/>
    <property type="match status" value="1"/>
</dbReference>
<dbReference type="GO" id="GO:0009239">
    <property type="term" value="P:enterobactin biosynthetic process"/>
    <property type="evidence" value="ECO:0007669"/>
    <property type="project" value="TreeGrafter"/>
</dbReference>
<keyword evidence="3" id="KW-0596">Phosphopantetheine</keyword>
<dbReference type="InterPro" id="IPR009081">
    <property type="entry name" value="PP-bd_ACP"/>
</dbReference>
<evidence type="ECO:0000256" key="5">
    <source>
        <dbReference type="ARBA" id="ARBA00022598"/>
    </source>
</evidence>
<dbReference type="FunFam" id="3.30.300.30:FF:000010">
    <property type="entry name" value="Enterobactin synthetase component F"/>
    <property type="match status" value="1"/>
</dbReference>
<dbReference type="Pfam" id="PF00501">
    <property type="entry name" value="AMP-binding"/>
    <property type="match status" value="1"/>
</dbReference>
<dbReference type="NCBIfam" id="TIGR01746">
    <property type="entry name" value="Thioester-redct"/>
    <property type="match status" value="1"/>
</dbReference>
<dbReference type="CDD" id="cd05235">
    <property type="entry name" value="SDR_e1"/>
    <property type="match status" value="1"/>
</dbReference>
<dbReference type="PROSITE" id="PS00012">
    <property type="entry name" value="PHOSPHOPANTETHEINE"/>
    <property type="match status" value="1"/>
</dbReference>
<dbReference type="SMART" id="SM00823">
    <property type="entry name" value="PKS_PP"/>
    <property type="match status" value="1"/>
</dbReference>
<sequence length="1620" mass="177401">MPSPLDSDERLMKEYPMKLSLGQERLWLIQQLDRTSAAYNIPIVLRFRDGVDFAALDRALDLLATRHPVLRWAFVVDESGTPNAKPVPDFRIPVTRRTAADSRNGWQTHAADLVGEPFDLAAAPPVRVMVVECADGSAVLCLVNHHIITDGRSIQIVTEDLIAFYRSQQPAPLEVTYQDFVAWQRASTDADSAAEHLEYWRRELAGFEPLRLPIDRPRSADPGFAGDHVDIELPTELTARFSAFALRNRCALSSAIAAVFQALLSLHSGQEDITIGTVLAGRDDRRFADVLGFFVNTVVLRTHITPSTSLRELIRTARTKMVAAYAHQQAPFEQVVADVRPERDPGRNAIFDVVVVHNGEVPAPGEGEVTSVPWAGVATRFDLELVTHIRDGKLNVSLVFRTSLFHRSTAARLVGRLVRLIECALANPDEPIFESLRGQLDFWRQELADVPAALGLPTDHARRPVASYRADSVSFEVHQGVAVRLRELSDRYDVTLFMTLLAAYNLTLSRYARITDVTVGVPTGSDANLLVLRTDLSGDPLFPELLDRVRATTLGAYAHQDVPFERLVAELVPRRDFSRNPLAQAAFQLVDAPLSDVSPLGTQAAPFDLECLVADRNNMLQVRVAYNADLFNRITIDRFIGHFNQLLASVGAGPEQSLSALSMMSDAEIRRLTLGWNDTTTPLPTPATVPALFAEQVRRRPHAMALISGENSLTYAELDIRSNQLAHRLRTLGAGPQTVVGVCLPRSIELITALLAVVKTGAAYLPIDSEYPEERRRFLRTSGATRFVIDADLVGDHTIDAAPSTALESEVGPQDLAYVIYTSGSTGRPKGVEVEHRSIIRLVTGLPAGILGPTEVLLHASAVSFDAATFEIWGALLTGATCVVSTERVLTAGPLAVAIARHGISTVWLTSSLFNHIVDEDIAALTGLRQLLVGGEALSVAHIRRAVTALPGTRIFNGYGPTECTTFATCHAITNPVTADTNNIPIGRPIGNTRVYVLDNNGGLAPTGVPGELYVAGLGVARGYRGQPELTAERFVPNRYDTAGDRLYRTGDIVRYNANGDIEYLGRADGQVKIRGFRIEPREIETVLQTHQDISQAAVVTREDATGQKRLIAYLVGNGVVDDHILRTHLRRELPEYMVPAAFVSLPELPLTINGKLDTRALPEPAGGSDTVATFVRPQNPTEETLADIWARILGLETVGRDENFFDLGGHSLKAAQLVVRIQETFRLNLPLRTLFERPTIAKLAEEMNGGRTSTARVRLFDPQPMLRAIIPDPLPPSGSGEISDILLTGATGFVGAYLVRALLTRPLVRVHCLVRAADEQAGWRRLRANLDYYGLSDDIDHDRIKVVPGDLAARGLGLTTETFERLADEIDLICHNGARVDALSSYEQLEAANIGGTRELIRLAATTRRKQLQFVSTISAADEGGSRSGYAETKSHAEQLIIAAHDCGMPAAIYRLPRIVGDSRTGQGNTRDIMLRVLRNIVELGAAPDTELEEPWLAVDETAGLLARLGTEQQRNSGWFVLTSRQPVRLTHLLNLLRGTGMAIDTRPVGDWLSMLEDHSPEEHAILKLLFESASDTTGNGRPGREFAPIVVHGPDDSALLRYVDKMLVRTDQEGLLQI</sequence>
<dbReference type="InterPro" id="IPR010080">
    <property type="entry name" value="Thioester_reductase-like_dom"/>
</dbReference>
<dbReference type="InterPro" id="IPR000873">
    <property type="entry name" value="AMP-dep_synth/lig_dom"/>
</dbReference>
<dbReference type="InterPro" id="IPR023213">
    <property type="entry name" value="CAT-like_dom_sf"/>
</dbReference>
<dbReference type="InterPro" id="IPR020806">
    <property type="entry name" value="PKS_PP-bd"/>
</dbReference>
<dbReference type="FunFam" id="1.10.1200.10:FF:000005">
    <property type="entry name" value="Nonribosomal peptide synthetase 1"/>
    <property type="match status" value="1"/>
</dbReference>
<dbReference type="PANTHER" id="PTHR45527:SF1">
    <property type="entry name" value="FATTY ACID SYNTHASE"/>
    <property type="match status" value="1"/>
</dbReference>
<accession>A0A3A4JRZ9</accession>
<dbReference type="Proteomes" id="UP000266677">
    <property type="component" value="Unassembled WGS sequence"/>
</dbReference>
<dbReference type="InterPro" id="IPR010071">
    <property type="entry name" value="AA_adenyl_dom"/>
</dbReference>
<dbReference type="CDD" id="cd19531">
    <property type="entry name" value="LCL_NRPS-like"/>
    <property type="match status" value="1"/>
</dbReference>
<evidence type="ECO:0000313" key="7">
    <source>
        <dbReference type="EMBL" id="RJO72339.1"/>
    </source>
</evidence>
<organism evidence="7 8">
    <name type="scientific">Nocardia panacis</name>
    <dbReference type="NCBI Taxonomy" id="2340916"/>
    <lineage>
        <taxon>Bacteria</taxon>
        <taxon>Bacillati</taxon>
        <taxon>Actinomycetota</taxon>
        <taxon>Actinomycetes</taxon>
        <taxon>Mycobacteriales</taxon>
        <taxon>Nocardiaceae</taxon>
        <taxon>Nocardia</taxon>
    </lineage>
</organism>
<dbReference type="PROSITE" id="PS00455">
    <property type="entry name" value="AMP_BINDING"/>
    <property type="match status" value="1"/>
</dbReference>
<gene>
    <name evidence="7" type="ORF">D5S18_24675</name>
</gene>
<dbReference type="Pfam" id="PF07993">
    <property type="entry name" value="NAD_binding_4"/>
    <property type="match status" value="1"/>
</dbReference>
<evidence type="ECO:0000313" key="8">
    <source>
        <dbReference type="Proteomes" id="UP000266677"/>
    </source>
</evidence>
<dbReference type="PANTHER" id="PTHR45527">
    <property type="entry name" value="NONRIBOSOMAL PEPTIDE SYNTHETASE"/>
    <property type="match status" value="1"/>
</dbReference>
<feature type="domain" description="Carrier" evidence="6">
    <location>
        <begin position="1177"/>
        <end position="1252"/>
    </location>
</feature>
<dbReference type="GO" id="GO:0005829">
    <property type="term" value="C:cytosol"/>
    <property type="evidence" value="ECO:0007669"/>
    <property type="project" value="TreeGrafter"/>
</dbReference>
<evidence type="ECO:0000259" key="6">
    <source>
        <dbReference type="PROSITE" id="PS50075"/>
    </source>
</evidence>
<dbReference type="Gene3D" id="3.40.50.980">
    <property type="match status" value="2"/>
</dbReference>
<reference evidence="7 8" key="1">
    <citation type="submission" date="2018-09" db="EMBL/GenBank/DDBJ databases">
        <title>YIM PH21274 draft genome.</title>
        <authorList>
            <person name="Miao C."/>
        </authorList>
    </citation>
    <scope>NUCLEOTIDE SEQUENCE [LARGE SCALE GENOMIC DNA]</scope>
    <source>
        <strain evidence="7 8">YIM PH 21724</strain>
    </source>
</reference>
<proteinExistence type="inferred from homology"/>
<dbReference type="Gene3D" id="3.30.559.10">
    <property type="entry name" value="Chloramphenicol acetyltransferase-like domain"/>
    <property type="match status" value="2"/>
</dbReference>
<dbReference type="Pfam" id="PF00668">
    <property type="entry name" value="Condensation"/>
    <property type="match status" value="2"/>
</dbReference>
<dbReference type="EMBL" id="QZFU01000029">
    <property type="protein sequence ID" value="RJO72339.1"/>
    <property type="molecule type" value="Genomic_DNA"/>
</dbReference>
<comment type="similarity">
    <text evidence="2">Belongs to the ATP-dependent AMP-binding enzyme family.</text>
</comment>
<dbReference type="NCBIfam" id="TIGR01733">
    <property type="entry name" value="AA-adenyl-dom"/>
    <property type="match status" value="1"/>
</dbReference>
<dbReference type="InterPro" id="IPR006162">
    <property type="entry name" value="Ppantetheine_attach_site"/>
</dbReference>
<keyword evidence="4" id="KW-0597">Phosphoprotein</keyword>
<comment type="cofactor">
    <cofactor evidence="1">
        <name>pantetheine 4'-phosphate</name>
        <dbReference type="ChEBI" id="CHEBI:47942"/>
    </cofactor>
</comment>
<dbReference type="InterPro" id="IPR045851">
    <property type="entry name" value="AMP-bd_C_sf"/>
</dbReference>
<dbReference type="InterPro" id="IPR020845">
    <property type="entry name" value="AMP-binding_CS"/>
</dbReference>
<dbReference type="GO" id="GO:0047527">
    <property type="term" value="F:2,3-dihydroxybenzoate-serine ligase activity"/>
    <property type="evidence" value="ECO:0007669"/>
    <property type="project" value="TreeGrafter"/>
</dbReference>
<protein>
    <submittedName>
        <fullName evidence="7">Amino acid adenylation domain-containing protein</fullName>
    </submittedName>
</protein>
<evidence type="ECO:0000256" key="1">
    <source>
        <dbReference type="ARBA" id="ARBA00001957"/>
    </source>
</evidence>
<dbReference type="SUPFAM" id="SSF51735">
    <property type="entry name" value="NAD(P)-binding Rossmann-fold domains"/>
    <property type="match status" value="1"/>
</dbReference>
<dbReference type="GO" id="GO:0009366">
    <property type="term" value="C:enterobactin synthetase complex"/>
    <property type="evidence" value="ECO:0007669"/>
    <property type="project" value="TreeGrafter"/>
</dbReference>
<dbReference type="InterPro" id="IPR013120">
    <property type="entry name" value="FAR_NAD-bd"/>
</dbReference>
<evidence type="ECO:0000256" key="2">
    <source>
        <dbReference type="ARBA" id="ARBA00006432"/>
    </source>
</evidence>
<dbReference type="PIRSF" id="PIRSF001617">
    <property type="entry name" value="Alpha-AR"/>
    <property type="match status" value="1"/>
</dbReference>
<keyword evidence="5" id="KW-0436">Ligase</keyword>
<keyword evidence="8" id="KW-1185">Reference proteome</keyword>
<dbReference type="InterPro" id="IPR036291">
    <property type="entry name" value="NAD(P)-bd_dom_sf"/>
</dbReference>
<dbReference type="GO" id="GO:0043041">
    <property type="term" value="P:amino acid activation for nonribosomal peptide biosynthetic process"/>
    <property type="evidence" value="ECO:0007669"/>
    <property type="project" value="TreeGrafter"/>
</dbReference>
<dbReference type="Gene3D" id="3.30.559.30">
    <property type="entry name" value="Nonribosomal peptide synthetase, condensation domain"/>
    <property type="match status" value="2"/>
</dbReference>
<dbReference type="InterPro" id="IPR001242">
    <property type="entry name" value="Condensation_dom"/>
</dbReference>
<dbReference type="Gene3D" id="3.30.300.30">
    <property type="match status" value="1"/>
</dbReference>
<dbReference type="Pfam" id="PF00550">
    <property type="entry name" value="PP-binding"/>
    <property type="match status" value="1"/>
</dbReference>
<evidence type="ECO:0000256" key="4">
    <source>
        <dbReference type="ARBA" id="ARBA00022553"/>
    </source>
</evidence>
<dbReference type="FunFam" id="3.40.50.980:FF:000001">
    <property type="entry name" value="Non-ribosomal peptide synthetase"/>
    <property type="match status" value="1"/>
</dbReference>
<dbReference type="PROSITE" id="PS50075">
    <property type="entry name" value="CARRIER"/>
    <property type="match status" value="1"/>
</dbReference>
<dbReference type="GO" id="GO:0008610">
    <property type="term" value="P:lipid biosynthetic process"/>
    <property type="evidence" value="ECO:0007669"/>
    <property type="project" value="UniProtKB-ARBA"/>
</dbReference>
<dbReference type="GO" id="GO:0031177">
    <property type="term" value="F:phosphopantetheine binding"/>
    <property type="evidence" value="ECO:0007669"/>
    <property type="project" value="InterPro"/>
</dbReference>
<dbReference type="SUPFAM" id="SSF56801">
    <property type="entry name" value="Acetyl-CoA synthetase-like"/>
    <property type="match status" value="1"/>
</dbReference>
<name>A0A3A4JRZ9_9NOCA</name>
<dbReference type="Gene3D" id="2.30.38.10">
    <property type="entry name" value="Luciferase, Domain 3"/>
    <property type="match status" value="1"/>
</dbReference>
<dbReference type="InterPro" id="IPR036736">
    <property type="entry name" value="ACP-like_sf"/>
</dbReference>
<dbReference type="FunFam" id="2.30.38.10:FF:000001">
    <property type="entry name" value="Non-ribosomal peptide synthetase PvdI"/>
    <property type="match status" value="1"/>
</dbReference>
<dbReference type="CDD" id="cd12117">
    <property type="entry name" value="A_NRPS_Srf_like"/>
    <property type="match status" value="1"/>
</dbReference>
<dbReference type="Pfam" id="PF13193">
    <property type="entry name" value="AMP-binding_C"/>
    <property type="match status" value="1"/>
</dbReference>
<evidence type="ECO:0000256" key="3">
    <source>
        <dbReference type="ARBA" id="ARBA00022450"/>
    </source>
</evidence>
<dbReference type="SUPFAM" id="SSF52777">
    <property type="entry name" value="CoA-dependent acyltransferases"/>
    <property type="match status" value="3"/>
</dbReference>
<comment type="caution">
    <text evidence="7">The sequence shown here is derived from an EMBL/GenBank/DDBJ whole genome shotgun (WGS) entry which is preliminary data.</text>
</comment>
<dbReference type="InterPro" id="IPR025110">
    <property type="entry name" value="AMP-bd_C"/>
</dbReference>
<dbReference type="SUPFAM" id="SSF47336">
    <property type="entry name" value="ACP-like"/>
    <property type="match status" value="1"/>
</dbReference>